<evidence type="ECO:0000313" key="2">
    <source>
        <dbReference type="EMBL" id="GAA4873983.1"/>
    </source>
</evidence>
<organism evidence="2 3">
    <name type="scientific">Actinomycetospora straminea</name>
    <dbReference type="NCBI Taxonomy" id="663607"/>
    <lineage>
        <taxon>Bacteria</taxon>
        <taxon>Bacillati</taxon>
        <taxon>Actinomycetota</taxon>
        <taxon>Actinomycetes</taxon>
        <taxon>Pseudonocardiales</taxon>
        <taxon>Pseudonocardiaceae</taxon>
        <taxon>Actinomycetospora</taxon>
    </lineage>
</organism>
<dbReference type="PANTHER" id="PTHR33164:SF43">
    <property type="entry name" value="HTH-TYPE TRANSCRIPTIONAL REPRESSOR YETL"/>
    <property type="match status" value="1"/>
</dbReference>
<dbReference type="SUPFAM" id="SSF46785">
    <property type="entry name" value="Winged helix' DNA-binding domain"/>
    <property type="match status" value="1"/>
</dbReference>
<proteinExistence type="predicted"/>
<comment type="caution">
    <text evidence="2">The sequence shown here is derived from an EMBL/GenBank/DDBJ whole genome shotgun (WGS) entry which is preliminary data.</text>
</comment>
<dbReference type="InterPro" id="IPR036388">
    <property type="entry name" value="WH-like_DNA-bd_sf"/>
</dbReference>
<dbReference type="CDD" id="cd00090">
    <property type="entry name" value="HTH_ARSR"/>
    <property type="match status" value="1"/>
</dbReference>
<dbReference type="PROSITE" id="PS50995">
    <property type="entry name" value="HTH_MARR_2"/>
    <property type="match status" value="1"/>
</dbReference>
<protein>
    <submittedName>
        <fullName evidence="2">MarR family winged helix-turn-helix transcriptional regulator</fullName>
    </submittedName>
</protein>
<gene>
    <name evidence="2" type="ORF">GCM10023203_24870</name>
</gene>
<sequence>MPDASGPPAVPPLGLQLASTAREVSRAFDAALAAAGGSMSTWLVLLSLVTGHAESQRELAAAVGIQGATLTHHLNGMEAAGLVTRRRDPANRRVHLVELTDAGRAAFLRLRDVAVEHDRRLRAGLDPDDEAAARRVLDRLRANVAAVEVS</sequence>
<accession>A0ABP9EEC5</accession>
<dbReference type="InterPro" id="IPR000835">
    <property type="entry name" value="HTH_MarR-typ"/>
</dbReference>
<dbReference type="EMBL" id="BAABHQ010000005">
    <property type="protein sequence ID" value="GAA4873983.1"/>
    <property type="molecule type" value="Genomic_DNA"/>
</dbReference>
<evidence type="ECO:0000259" key="1">
    <source>
        <dbReference type="PROSITE" id="PS50995"/>
    </source>
</evidence>
<evidence type="ECO:0000313" key="3">
    <source>
        <dbReference type="Proteomes" id="UP001500457"/>
    </source>
</evidence>
<dbReference type="Pfam" id="PF01047">
    <property type="entry name" value="MarR"/>
    <property type="match status" value="1"/>
</dbReference>
<dbReference type="InterPro" id="IPR039422">
    <property type="entry name" value="MarR/SlyA-like"/>
</dbReference>
<feature type="domain" description="HTH marR-type" evidence="1">
    <location>
        <begin position="10"/>
        <end position="142"/>
    </location>
</feature>
<keyword evidence="3" id="KW-1185">Reference proteome</keyword>
<dbReference type="InterPro" id="IPR011991">
    <property type="entry name" value="ArsR-like_HTH"/>
</dbReference>
<dbReference type="Gene3D" id="1.10.10.10">
    <property type="entry name" value="Winged helix-like DNA-binding domain superfamily/Winged helix DNA-binding domain"/>
    <property type="match status" value="1"/>
</dbReference>
<dbReference type="PRINTS" id="PR00598">
    <property type="entry name" value="HTHMARR"/>
</dbReference>
<name>A0ABP9EEC5_9PSEU</name>
<dbReference type="SMART" id="SM00347">
    <property type="entry name" value="HTH_MARR"/>
    <property type="match status" value="1"/>
</dbReference>
<dbReference type="InterPro" id="IPR036390">
    <property type="entry name" value="WH_DNA-bd_sf"/>
</dbReference>
<dbReference type="Proteomes" id="UP001500457">
    <property type="component" value="Unassembled WGS sequence"/>
</dbReference>
<dbReference type="PANTHER" id="PTHR33164">
    <property type="entry name" value="TRANSCRIPTIONAL REGULATOR, MARR FAMILY"/>
    <property type="match status" value="1"/>
</dbReference>
<reference evidence="3" key="1">
    <citation type="journal article" date="2019" name="Int. J. Syst. Evol. Microbiol.">
        <title>The Global Catalogue of Microorganisms (GCM) 10K type strain sequencing project: providing services to taxonomists for standard genome sequencing and annotation.</title>
        <authorList>
            <consortium name="The Broad Institute Genomics Platform"/>
            <consortium name="The Broad Institute Genome Sequencing Center for Infectious Disease"/>
            <person name="Wu L."/>
            <person name="Ma J."/>
        </authorList>
    </citation>
    <scope>NUCLEOTIDE SEQUENCE [LARGE SCALE GENOMIC DNA]</scope>
    <source>
        <strain evidence="3">JCM 17983</strain>
    </source>
</reference>
<dbReference type="RefSeq" id="WP_274230750.1">
    <property type="nucleotide sequence ID" value="NZ_BAABHQ010000005.1"/>
</dbReference>